<reference evidence="1 2" key="1">
    <citation type="journal article" date="2015" name="G3 (Bethesda)">
        <title>Insights into Ongoing Evolution of the Hexachlorocyclohexane Catabolic Pathway from Comparative Genomics of Ten Sphingomonadaceae Strains.</title>
        <authorList>
            <person name="Pearce S.L."/>
            <person name="Oakeshott J.G."/>
            <person name="Pandey G."/>
        </authorList>
    </citation>
    <scope>NUCLEOTIDE SEQUENCE [LARGE SCALE GENOMIC DNA]</scope>
    <source>
        <strain evidence="1 2">LL01</strain>
    </source>
</reference>
<protein>
    <submittedName>
        <fullName evidence="1">Uncharacterized protein</fullName>
    </submittedName>
</protein>
<name>A0A0J7XIW0_9SPHN</name>
<gene>
    <name evidence="1" type="ORF">V473_23385</name>
</gene>
<evidence type="ECO:0000313" key="1">
    <source>
        <dbReference type="EMBL" id="KMS51579.1"/>
    </source>
</evidence>
<keyword evidence="2" id="KW-1185">Reference proteome</keyword>
<dbReference type="Proteomes" id="UP000052232">
    <property type="component" value="Unassembled WGS sequence"/>
</dbReference>
<proteinExistence type="predicted"/>
<dbReference type="EMBL" id="JACT01000009">
    <property type="protein sequence ID" value="KMS51579.1"/>
    <property type="molecule type" value="Genomic_DNA"/>
</dbReference>
<dbReference type="AlphaFoldDB" id="A0A0J7XIW0"/>
<dbReference type="PATRIC" id="fig|1420583.3.peg.4488"/>
<evidence type="ECO:0000313" key="2">
    <source>
        <dbReference type="Proteomes" id="UP000052232"/>
    </source>
</evidence>
<organism evidence="1 2">
    <name type="scientific">Sphingobium cupriresistens LL01</name>
    <dbReference type="NCBI Taxonomy" id="1420583"/>
    <lineage>
        <taxon>Bacteria</taxon>
        <taxon>Pseudomonadati</taxon>
        <taxon>Pseudomonadota</taxon>
        <taxon>Alphaproteobacteria</taxon>
        <taxon>Sphingomonadales</taxon>
        <taxon>Sphingomonadaceae</taxon>
        <taxon>Sphingobium</taxon>
    </lineage>
</organism>
<comment type="caution">
    <text evidence="1">The sequence shown here is derived from an EMBL/GenBank/DDBJ whole genome shotgun (WGS) entry which is preliminary data.</text>
</comment>
<sequence>MIMAGINLASDYVWSDRLDLDANGLMPLLIKPLP</sequence>
<accession>A0A0J7XIW0</accession>